<name>A0AAV8ZA47_9CUCU</name>
<dbReference type="InterPro" id="IPR013087">
    <property type="entry name" value="Znf_C2H2_type"/>
</dbReference>
<evidence type="ECO:0000313" key="13">
    <source>
        <dbReference type="EMBL" id="KAJ8960956.1"/>
    </source>
</evidence>
<accession>A0AAV8ZA47</accession>
<evidence type="ECO:0000256" key="3">
    <source>
        <dbReference type="ARBA" id="ARBA00022737"/>
    </source>
</evidence>
<evidence type="ECO:0000256" key="4">
    <source>
        <dbReference type="ARBA" id="ARBA00022771"/>
    </source>
</evidence>
<evidence type="ECO:0000259" key="12">
    <source>
        <dbReference type="PROSITE" id="PS50157"/>
    </source>
</evidence>
<gene>
    <name evidence="13" type="ORF">NQ318_020257</name>
</gene>
<dbReference type="Gene3D" id="3.30.160.60">
    <property type="entry name" value="Classic Zinc Finger"/>
    <property type="match status" value="2"/>
</dbReference>
<sequence length="241" mass="26521">MNIIRCGLQSSKHLCHVCNKNFSSSSALQIHMRTHTGDKPFRCTVCQKAFTTKGNLKVRTHGNPYVEQRGVATRASHVPRSSPIPMTPKDSEFLQRRPDLFYPYLPAPFLNGMQQKESSLHKIPLTTLTYVGYLCFGPSGRIDVRGASNAAPSLFQLTEISMVQNSQNGMAGAGKYSGLLGFGYPPPEAIRSQASSPERQERPPSREPDARGLWDLHFDRKAAADAPRDDLLPAGREGLAA</sequence>
<evidence type="ECO:0000256" key="9">
    <source>
        <dbReference type="ARBA" id="ARBA00038474"/>
    </source>
</evidence>
<dbReference type="Proteomes" id="UP001162162">
    <property type="component" value="Unassembled WGS sequence"/>
</dbReference>
<dbReference type="FunFam" id="3.30.160.60:FF:001818">
    <property type="entry name" value="GDNF-inducible zinc finger protein 1 isoform X1"/>
    <property type="match status" value="1"/>
</dbReference>
<evidence type="ECO:0000313" key="14">
    <source>
        <dbReference type="Proteomes" id="UP001162162"/>
    </source>
</evidence>
<comment type="caution">
    <text evidence="13">The sequence shown here is derived from an EMBL/GenBank/DDBJ whole genome shotgun (WGS) entry which is preliminary data.</text>
</comment>
<keyword evidence="5" id="KW-0862">Zinc</keyword>
<dbReference type="Pfam" id="PF00096">
    <property type="entry name" value="zf-C2H2"/>
    <property type="match status" value="2"/>
</dbReference>
<evidence type="ECO:0000256" key="7">
    <source>
        <dbReference type="ARBA" id="ARBA00023163"/>
    </source>
</evidence>
<dbReference type="GO" id="GO:0000981">
    <property type="term" value="F:DNA-binding transcription factor activity, RNA polymerase II-specific"/>
    <property type="evidence" value="ECO:0007669"/>
    <property type="project" value="TreeGrafter"/>
</dbReference>
<keyword evidence="4 10" id="KW-0863">Zinc-finger</keyword>
<dbReference type="EMBL" id="JAPWTK010000007">
    <property type="protein sequence ID" value="KAJ8960956.1"/>
    <property type="molecule type" value="Genomic_DNA"/>
</dbReference>
<keyword evidence="7" id="KW-0804">Transcription</keyword>
<evidence type="ECO:0000256" key="10">
    <source>
        <dbReference type="PROSITE-ProRule" id="PRU00042"/>
    </source>
</evidence>
<dbReference type="PANTHER" id="PTHR23233:SF84">
    <property type="entry name" value="FI23031P1"/>
    <property type="match status" value="1"/>
</dbReference>
<dbReference type="SMART" id="SM00355">
    <property type="entry name" value="ZnF_C2H2"/>
    <property type="match status" value="2"/>
</dbReference>
<feature type="compositionally biased region" description="Basic and acidic residues" evidence="11">
    <location>
        <begin position="198"/>
        <end position="216"/>
    </location>
</feature>
<reference evidence="13" key="1">
    <citation type="journal article" date="2023" name="Insect Mol. Biol.">
        <title>Genome sequencing provides insights into the evolution of gene families encoding plant cell wall-degrading enzymes in longhorned beetles.</title>
        <authorList>
            <person name="Shin N.R."/>
            <person name="Okamura Y."/>
            <person name="Kirsch R."/>
            <person name="Pauchet Y."/>
        </authorList>
    </citation>
    <scope>NUCLEOTIDE SEQUENCE</scope>
    <source>
        <strain evidence="13">AMC_N1</strain>
    </source>
</reference>
<evidence type="ECO:0000256" key="5">
    <source>
        <dbReference type="ARBA" id="ARBA00022833"/>
    </source>
</evidence>
<evidence type="ECO:0000256" key="11">
    <source>
        <dbReference type="SAM" id="MobiDB-lite"/>
    </source>
</evidence>
<comment type="similarity">
    <text evidence="9">Belongs to the sal C2H2-type zinc-finger protein family.</text>
</comment>
<keyword evidence="14" id="KW-1185">Reference proteome</keyword>
<dbReference type="PANTHER" id="PTHR23233">
    <property type="entry name" value="SAL-LIKE PROTEIN"/>
    <property type="match status" value="1"/>
</dbReference>
<keyword evidence="8" id="KW-0539">Nucleus</keyword>
<evidence type="ECO:0000256" key="2">
    <source>
        <dbReference type="ARBA" id="ARBA00022723"/>
    </source>
</evidence>
<organism evidence="13 14">
    <name type="scientific">Aromia moschata</name>
    <dbReference type="NCBI Taxonomy" id="1265417"/>
    <lineage>
        <taxon>Eukaryota</taxon>
        <taxon>Metazoa</taxon>
        <taxon>Ecdysozoa</taxon>
        <taxon>Arthropoda</taxon>
        <taxon>Hexapoda</taxon>
        <taxon>Insecta</taxon>
        <taxon>Pterygota</taxon>
        <taxon>Neoptera</taxon>
        <taxon>Endopterygota</taxon>
        <taxon>Coleoptera</taxon>
        <taxon>Polyphaga</taxon>
        <taxon>Cucujiformia</taxon>
        <taxon>Chrysomeloidea</taxon>
        <taxon>Cerambycidae</taxon>
        <taxon>Cerambycinae</taxon>
        <taxon>Callichromatini</taxon>
        <taxon>Aromia</taxon>
    </lineage>
</organism>
<dbReference type="GO" id="GO:0008270">
    <property type="term" value="F:zinc ion binding"/>
    <property type="evidence" value="ECO:0007669"/>
    <property type="project" value="UniProtKB-KW"/>
</dbReference>
<feature type="region of interest" description="Disordered" evidence="11">
    <location>
        <begin position="187"/>
        <end position="216"/>
    </location>
</feature>
<keyword evidence="6" id="KW-0805">Transcription regulation</keyword>
<dbReference type="GO" id="GO:0005634">
    <property type="term" value="C:nucleus"/>
    <property type="evidence" value="ECO:0007669"/>
    <property type="project" value="UniProtKB-SubCell"/>
</dbReference>
<protein>
    <recommendedName>
        <fullName evidence="12">C2H2-type domain-containing protein</fullName>
    </recommendedName>
</protein>
<keyword evidence="2" id="KW-0479">Metal-binding</keyword>
<keyword evidence="3" id="KW-0677">Repeat</keyword>
<dbReference type="PROSITE" id="PS00028">
    <property type="entry name" value="ZINC_FINGER_C2H2_1"/>
    <property type="match status" value="1"/>
</dbReference>
<dbReference type="GO" id="GO:0000978">
    <property type="term" value="F:RNA polymerase II cis-regulatory region sequence-specific DNA binding"/>
    <property type="evidence" value="ECO:0007669"/>
    <property type="project" value="TreeGrafter"/>
</dbReference>
<comment type="subcellular location">
    <subcellularLocation>
        <location evidence="1">Nucleus</location>
    </subcellularLocation>
</comment>
<dbReference type="PROSITE" id="PS50157">
    <property type="entry name" value="ZINC_FINGER_C2H2_2"/>
    <property type="match status" value="1"/>
</dbReference>
<evidence type="ECO:0000256" key="1">
    <source>
        <dbReference type="ARBA" id="ARBA00004123"/>
    </source>
</evidence>
<dbReference type="AlphaFoldDB" id="A0AAV8ZA47"/>
<proteinExistence type="inferred from homology"/>
<dbReference type="FunFam" id="3.30.160.60:FF:000130">
    <property type="entry name" value="Spalt-like transcription factor 4"/>
    <property type="match status" value="1"/>
</dbReference>
<evidence type="ECO:0000256" key="6">
    <source>
        <dbReference type="ARBA" id="ARBA00023015"/>
    </source>
</evidence>
<evidence type="ECO:0000256" key="8">
    <source>
        <dbReference type="ARBA" id="ARBA00023242"/>
    </source>
</evidence>
<dbReference type="InterPro" id="IPR051565">
    <property type="entry name" value="Sal_C2H2-zinc-finger"/>
</dbReference>
<dbReference type="SUPFAM" id="SSF57667">
    <property type="entry name" value="beta-beta-alpha zinc fingers"/>
    <property type="match status" value="1"/>
</dbReference>
<feature type="domain" description="C2H2-type" evidence="12">
    <location>
        <begin position="13"/>
        <end position="40"/>
    </location>
</feature>
<dbReference type="InterPro" id="IPR036236">
    <property type="entry name" value="Znf_C2H2_sf"/>
</dbReference>